<feature type="region of interest" description="Disordered" evidence="2">
    <location>
        <begin position="188"/>
        <end position="251"/>
    </location>
</feature>
<keyword evidence="4" id="KW-1185">Reference proteome</keyword>
<reference evidence="3" key="1">
    <citation type="submission" date="2020-05" db="EMBL/GenBank/DDBJ databases">
        <title>Mycena genomes resolve the evolution of fungal bioluminescence.</title>
        <authorList>
            <person name="Tsai I.J."/>
        </authorList>
    </citation>
    <scope>NUCLEOTIDE SEQUENCE</scope>
    <source>
        <strain evidence="3">160909Yilan</strain>
    </source>
</reference>
<evidence type="ECO:0000256" key="2">
    <source>
        <dbReference type="SAM" id="MobiDB-lite"/>
    </source>
</evidence>
<feature type="region of interest" description="Disordered" evidence="2">
    <location>
        <begin position="1"/>
        <end position="69"/>
    </location>
</feature>
<feature type="compositionally biased region" description="Low complexity" evidence="2">
    <location>
        <begin position="660"/>
        <end position="693"/>
    </location>
</feature>
<keyword evidence="1" id="KW-0175">Coiled coil</keyword>
<dbReference type="Proteomes" id="UP000623467">
    <property type="component" value="Unassembled WGS sequence"/>
</dbReference>
<protein>
    <submittedName>
        <fullName evidence="3">Uncharacterized protein</fullName>
    </submittedName>
</protein>
<accession>A0A8H6XI50</accession>
<evidence type="ECO:0000313" key="3">
    <source>
        <dbReference type="EMBL" id="KAF7341648.1"/>
    </source>
</evidence>
<sequence>MPENDHDTADKNDGAPGRSHPGAAEQMDVDDSVAPSPSTAPPESKSDSVKADSLHGGDNDSDGDENPWMVHPKFRAPVCVSAMHPHAGDECQDCKRYIAHVSMAYHDDDVDIHAAVNERDDIIARNRRTEKEVMLRGRLAVTERTLENANEKIEKLTNQVIGLSAKCARVEQDRQYYFEDRERYHEELEEGCDRQRSRLESEPRRPYEGSRRKRGPPYAHDQQEGEPLRKRPTVVLPTAPPTTASAPAPASDNVEMGKIVSSVSTMTDWKNLPGLPAKIISYGPEGTVQYDEVLKLAHHSRHWGVALAATCPYSEARSKKPGEPLTPLQAHALKKFVMPTWMGDVLLKFFADRDAVEANKGFWPHSTKPTIDDPLLAYATWYQRQGLAPECCPFLDDFHTLNARRLRGFRVWNTIVGSPNRGATADLAPNDPMLAIARAVLFQLIVPNSYAQDIKTYNVKIAAVEKLQLWPRKQCEPADLSDGALTRGLAAMGLQPSTVDDTYEYLCALASEIIVKSRAGWDVEEVKNLLVACDEAIEAQGSTPPPGHAEPYGELLFHSPGLPWPNKQLNMIQDKLILIKDIPMPPAFGSNSFRFFNFTVAPKAVASPPRGTPFSRGGGYRGRGGGFAGRGRGFGPRTVVTGVTAGMLPQAMYPAPPPYAQQQPASTTATAAVTSTAPGSTQQPTPQPQLAPAAYWHGNAPTAAPSYSGVSSTPASHALQQQFNTATLFAPPDARLNYQSSSSAAFMPTTLLHAPAAFHGGNDALHTPFSALGFEYLPTSSDLNLPPR</sequence>
<feature type="coiled-coil region" evidence="1">
    <location>
        <begin position="139"/>
        <end position="173"/>
    </location>
</feature>
<feature type="compositionally biased region" description="Basic and acidic residues" evidence="2">
    <location>
        <begin position="188"/>
        <end position="210"/>
    </location>
</feature>
<dbReference type="EMBL" id="JACAZH010000027">
    <property type="protein sequence ID" value="KAF7341648.1"/>
    <property type="molecule type" value="Genomic_DNA"/>
</dbReference>
<feature type="compositionally biased region" description="Basic and acidic residues" evidence="2">
    <location>
        <begin position="1"/>
        <end position="13"/>
    </location>
</feature>
<gene>
    <name evidence="3" type="ORF">MSAN_02062600</name>
</gene>
<organism evidence="3 4">
    <name type="scientific">Mycena sanguinolenta</name>
    <dbReference type="NCBI Taxonomy" id="230812"/>
    <lineage>
        <taxon>Eukaryota</taxon>
        <taxon>Fungi</taxon>
        <taxon>Dikarya</taxon>
        <taxon>Basidiomycota</taxon>
        <taxon>Agaricomycotina</taxon>
        <taxon>Agaricomycetes</taxon>
        <taxon>Agaricomycetidae</taxon>
        <taxon>Agaricales</taxon>
        <taxon>Marasmiineae</taxon>
        <taxon>Mycenaceae</taxon>
        <taxon>Mycena</taxon>
    </lineage>
</organism>
<dbReference type="AlphaFoldDB" id="A0A8H6XI50"/>
<comment type="caution">
    <text evidence="3">The sequence shown here is derived from an EMBL/GenBank/DDBJ whole genome shotgun (WGS) entry which is preliminary data.</text>
</comment>
<feature type="compositionally biased region" description="Gly residues" evidence="2">
    <location>
        <begin position="616"/>
        <end position="633"/>
    </location>
</feature>
<feature type="region of interest" description="Disordered" evidence="2">
    <location>
        <begin position="654"/>
        <end position="693"/>
    </location>
</feature>
<feature type="compositionally biased region" description="Low complexity" evidence="2">
    <location>
        <begin position="241"/>
        <end position="251"/>
    </location>
</feature>
<feature type="compositionally biased region" description="Basic and acidic residues" evidence="2">
    <location>
        <begin position="44"/>
        <end position="58"/>
    </location>
</feature>
<dbReference type="OrthoDB" id="3070498at2759"/>
<proteinExistence type="predicted"/>
<evidence type="ECO:0000256" key="1">
    <source>
        <dbReference type="SAM" id="Coils"/>
    </source>
</evidence>
<evidence type="ECO:0000313" key="4">
    <source>
        <dbReference type="Proteomes" id="UP000623467"/>
    </source>
</evidence>
<name>A0A8H6XI50_9AGAR</name>
<feature type="region of interest" description="Disordered" evidence="2">
    <location>
        <begin position="607"/>
        <end position="633"/>
    </location>
</feature>